<feature type="domain" description="DUF1585" evidence="3">
    <location>
        <begin position="807"/>
        <end position="880"/>
    </location>
</feature>
<evidence type="ECO:0000259" key="6">
    <source>
        <dbReference type="Pfam" id="PF07631"/>
    </source>
</evidence>
<feature type="domain" description="DUF1592" evidence="6">
    <location>
        <begin position="526"/>
        <end position="653"/>
    </location>
</feature>
<name>A0A517NUX3_9BACT</name>
<keyword evidence="10" id="KW-1185">Reference proteome</keyword>
<dbReference type="Pfam" id="PF07635">
    <property type="entry name" value="PSCyt1"/>
    <property type="match status" value="1"/>
</dbReference>
<dbReference type="Pfam" id="PF07624">
    <property type="entry name" value="PSD2"/>
    <property type="match status" value="1"/>
</dbReference>
<feature type="domain" description="Cytochrome C Planctomycete-type" evidence="7">
    <location>
        <begin position="46"/>
        <end position="93"/>
    </location>
</feature>
<dbReference type="AlphaFoldDB" id="A0A517NUX3"/>
<dbReference type="OrthoDB" id="175242at2"/>
<dbReference type="Proteomes" id="UP000319817">
    <property type="component" value="Chromosome"/>
</dbReference>
<feature type="domain" description="DUF1595" evidence="8">
    <location>
        <begin position="435"/>
        <end position="497"/>
    </location>
</feature>
<feature type="compositionally biased region" description="Basic and acidic residues" evidence="1">
    <location>
        <begin position="512"/>
        <end position="523"/>
    </location>
</feature>
<sequence length="883" mass="98725" precursor="true">MKHMFRTSLALIALALCGSVSSAQEAQAAINAAMSQEHLAVFKKYCFDCHDAATQEGKLNLQDLSFEISKDGSTAEHWDSILAALNSNEMPPENAEQIPDDEKAAFLKVLSEQMVHARNILGDSGGEITMRRMNRREYQNTLEALLGFRADVSTLPDDDSSGGFDTSGGSLFFSSDQFEQYRATATQALEYALSRKPRPEPRTVRFEGETIPAAYMERAKNKRESYKRAKAFLAQDEKSAADFGFPHPEQAKNICDKHEYAMAVYDNYFFNRPESKTGTILLPGRRNGPVKQMPRLQVPAWYPGGTYKVRLKAASYDDAKDQHRYIQVQFQAGKNEFTNLQGLTRVTGSIKNPQLIELELQNPVGVKGNFRVRQRHYEEPWRYKLDIQQMAKNGVGSLPAVWVDYVEVDGPYFDEELQQLPRMLKRIRGASDEQYARTVIARFATKAFRNKAPDSEFLDKLVRYYLNRRGSGDDSRSAMIKSLALVLSSPSFVYLLESGEPAALATGPSSVGHERPATTTDRSRRLNDRELAIRLAYFLWSSPPDEALMAAANDGSLSDPEILKAQTTRLLGDARSARFVSGFAHQWLDMKRIDMFDFSAIEFPEFDESVRRSARQEVYETIRLIQDAKLPISTLLKSDFVMINDVLADFYGLNEPASSAVGSEFRKVTLPAGSPRGGLLGTAAIHIMGSDGQRSSPVERGAWVLRHVINDPPPPAPPNIPMLEHGDAVLSIRNLQKRHQSEPQCASCHRKIDPIGYGLENFNAAGLWRDVEEVKIPSELNGKRKRKNSVPKVKRFPIDPTGELPGGEQFASYQELRDSILANYHDTFARGFSENLLAYGLGRPYGISDHNLATKMTLQAAENGNTLPAFIHALVQSKAFQSK</sequence>
<evidence type="ECO:0000259" key="5">
    <source>
        <dbReference type="Pfam" id="PF07627"/>
    </source>
</evidence>
<dbReference type="Pfam" id="PF07627">
    <property type="entry name" value="PSCyt3"/>
    <property type="match status" value="1"/>
</dbReference>
<reference evidence="9 10" key="1">
    <citation type="submission" date="2019-02" db="EMBL/GenBank/DDBJ databases">
        <title>Deep-cultivation of Planctomycetes and their phenomic and genomic characterization uncovers novel biology.</title>
        <authorList>
            <person name="Wiegand S."/>
            <person name="Jogler M."/>
            <person name="Boedeker C."/>
            <person name="Pinto D."/>
            <person name="Vollmers J."/>
            <person name="Rivas-Marin E."/>
            <person name="Kohn T."/>
            <person name="Peeters S.H."/>
            <person name="Heuer A."/>
            <person name="Rast P."/>
            <person name="Oberbeckmann S."/>
            <person name="Bunk B."/>
            <person name="Jeske O."/>
            <person name="Meyerdierks A."/>
            <person name="Storesund J.E."/>
            <person name="Kallscheuer N."/>
            <person name="Luecker S."/>
            <person name="Lage O.M."/>
            <person name="Pohl T."/>
            <person name="Merkel B.J."/>
            <person name="Hornburger P."/>
            <person name="Mueller R.-W."/>
            <person name="Bruemmer F."/>
            <person name="Labrenz M."/>
            <person name="Spormann A.M."/>
            <person name="Op den Camp H."/>
            <person name="Overmann J."/>
            <person name="Amann R."/>
            <person name="Jetten M.S.M."/>
            <person name="Mascher T."/>
            <person name="Medema M.H."/>
            <person name="Devos D.P."/>
            <person name="Kaster A.-K."/>
            <person name="Ovreas L."/>
            <person name="Rohde M."/>
            <person name="Galperin M.Y."/>
            <person name="Jogler C."/>
        </authorList>
    </citation>
    <scope>NUCLEOTIDE SEQUENCE [LARGE SCALE GENOMIC DNA]</scope>
    <source>
        <strain evidence="9 10">K23_9</strain>
    </source>
</reference>
<evidence type="ECO:0000313" key="9">
    <source>
        <dbReference type="EMBL" id="QDT10926.1"/>
    </source>
</evidence>
<dbReference type="Pfam" id="PF07631">
    <property type="entry name" value="PSD4"/>
    <property type="match status" value="1"/>
</dbReference>
<protein>
    <recommendedName>
        <fullName evidence="11">Planctomycete cytochrome C</fullName>
    </recommendedName>
</protein>
<feature type="domain" description="DUF1587" evidence="4">
    <location>
        <begin position="131"/>
        <end position="192"/>
    </location>
</feature>
<proteinExistence type="predicted"/>
<evidence type="ECO:0000259" key="7">
    <source>
        <dbReference type="Pfam" id="PF07635"/>
    </source>
</evidence>
<feature type="chain" id="PRO_5021716225" description="Planctomycete cytochrome C" evidence="2">
    <location>
        <begin position="29"/>
        <end position="883"/>
    </location>
</feature>
<accession>A0A517NUX3</accession>
<evidence type="ECO:0008006" key="11">
    <source>
        <dbReference type="Google" id="ProtNLM"/>
    </source>
</evidence>
<evidence type="ECO:0000313" key="10">
    <source>
        <dbReference type="Proteomes" id="UP000319817"/>
    </source>
</evidence>
<organism evidence="9 10">
    <name type="scientific">Stieleria marina</name>
    <dbReference type="NCBI Taxonomy" id="1930275"/>
    <lineage>
        <taxon>Bacteria</taxon>
        <taxon>Pseudomonadati</taxon>
        <taxon>Planctomycetota</taxon>
        <taxon>Planctomycetia</taxon>
        <taxon>Pirellulales</taxon>
        <taxon>Pirellulaceae</taxon>
        <taxon>Stieleria</taxon>
    </lineage>
</organism>
<dbReference type="InterPro" id="IPR013036">
    <property type="entry name" value="DUF1587"/>
</dbReference>
<gene>
    <name evidence="9" type="ORF">K239x_29190</name>
</gene>
<dbReference type="RefSeq" id="WP_145418637.1">
    <property type="nucleotide sequence ID" value="NZ_CP036526.1"/>
</dbReference>
<evidence type="ECO:0000259" key="3">
    <source>
        <dbReference type="Pfam" id="PF07624"/>
    </source>
</evidence>
<evidence type="ECO:0000256" key="2">
    <source>
        <dbReference type="SAM" id="SignalP"/>
    </source>
</evidence>
<evidence type="ECO:0000259" key="4">
    <source>
        <dbReference type="Pfam" id="PF07626"/>
    </source>
</evidence>
<dbReference type="InterPro" id="IPR011478">
    <property type="entry name" value="DUF1585"/>
</dbReference>
<dbReference type="InterPro" id="IPR013042">
    <property type="entry name" value="DUF1592"/>
</dbReference>
<dbReference type="Pfam" id="PF07637">
    <property type="entry name" value="PSD5"/>
    <property type="match status" value="1"/>
</dbReference>
<dbReference type="InterPro" id="IPR011429">
    <property type="entry name" value="Cyt_c_Planctomycete-type"/>
</dbReference>
<dbReference type="EMBL" id="CP036526">
    <property type="protein sequence ID" value="QDT10926.1"/>
    <property type="molecule type" value="Genomic_DNA"/>
</dbReference>
<keyword evidence="2" id="KW-0732">Signal</keyword>
<dbReference type="Pfam" id="PF07626">
    <property type="entry name" value="PSD3"/>
    <property type="match status" value="1"/>
</dbReference>
<evidence type="ECO:0000259" key="8">
    <source>
        <dbReference type="Pfam" id="PF07637"/>
    </source>
</evidence>
<dbReference type="InterPro" id="IPR013039">
    <property type="entry name" value="DUF1588"/>
</dbReference>
<feature type="domain" description="DUF1588" evidence="5">
    <location>
        <begin position="676"/>
        <end position="771"/>
    </location>
</feature>
<feature type="signal peptide" evidence="2">
    <location>
        <begin position="1"/>
        <end position="28"/>
    </location>
</feature>
<evidence type="ECO:0000256" key="1">
    <source>
        <dbReference type="SAM" id="MobiDB-lite"/>
    </source>
</evidence>
<feature type="region of interest" description="Disordered" evidence="1">
    <location>
        <begin position="504"/>
        <end position="523"/>
    </location>
</feature>
<dbReference type="InterPro" id="IPR013043">
    <property type="entry name" value="DUF1595"/>
</dbReference>